<dbReference type="PROSITE" id="PS51819">
    <property type="entry name" value="VOC"/>
    <property type="match status" value="1"/>
</dbReference>
<dbReference type="InterPro" id="IPR029068">
    <property type="entry name" value="Glyas_Bleomycin-R_OHBP_Dase"/>
</dbReference>
<name>A0ABN2EKD0_9ACTN</name>
<comment type="caution">
    <text evidence="2">The sequence shown here is derived from an EMBL/GenBank/DDBJ whole genome shotgun (WGS) entry which is preliminary data.</text>
</comment>
<dbReference type="PANTHER" id="PTHR36437">
    <property type="entry name" value="GLYOXALASE/BLEOMYCIN RESISTANCE PROTEIN/DIOXYGENASE"/>
    <property type="match status" value="1"/>
</dbReference>
<dbReference type="Proteomes" id="UP001500393">
    <property type="component" value="Unassembled WGS sequence"/>
</dbReference>
<dbReference type="PANTHER" id="PTHR36437:SF2">
    <property type="entry name" value="GLYOXALASE_BLEOMYCIN RESISTANCE PROTEIN_DIOXYGENASE"/>
    <property type="match status" value="1"/>
</dbReference>
<dbReference type="InterPro" id="IPR037523">
    <property type="entry name" value="VOC_core"/>
</dbReference>
<accession>A0ABN2EKD0</accession>
<evidence type="ECO:0000313" key="2">
    <source>
        <dbReference type="EMBL" id="GAA1609799.1"/>
    </source>
</evidence>
<feature type="domain" description="VOC" evidence="1">
    <location>
        <begin position="1"/>
        <end position="123"/>
    </location>
</feature>
<protein>
    <submittedName>
        <fullName evidence="2">VOC family protein</fullName>
    </submittedName>
</protein>
<dbReference type="EMBL" id="BAAAOS010000058">
    <property type="protein sequence ID" value="GAA1609799.1"/>
    <property type="molecule type" value="Genomic_DNA"/>
</dbReference>
<reference evidence="2 3" key="1">
    <citation type="journal article" date="2019" name="Int. J. Syst. Evol. Microbiol.">
        <title>The Global Catalogue of Microorganisms (GCM) 10K type strain sequencing project: providing services to taxonomists for standard genome sequencing and annotation.</title>
        <authorList>
            <consortium name="The Broad Institute Genomics Platform"/>
            <consortium name="The Broad Institute Genome Sequencing Center for Infectious Disease"/>
            <person name="Wu L."/>
            <person name="Ma J."/>
        </authorList>
    </citation>
    <scope>NUCLEOTIDE SEQUENCE [LARGE SCALE GENOMIC DNA]</scope>
    <source>
        <strain evidence="2 3">JCM 14969</strain>
    </source>
</reference>
<gene>
    <name evidence="2" type="ORF">GCM10009789_75210</name>
</gene>
<dbReference type="InterPro" id="IPR004360">
    <property type="entry name" value="Glyas_Fos-R_dOase_dom"/>
</dbReference>
<dbReference type="Gene3D" id="3.10.180.10">
    <property type="entry name" value="2,3-Dihydroxybiphenyl 1,2-Dioxygenase, domain 1"/>
    <property type="match status" value="1"/>
</dbReference>
<evidence type="ECO:0000259" key="1">
    <source>
        <dbReference type="PROSITE" id="PS51819"/>
    </source>
</evidence>
<dbReference type="RefSeq" id="WP_344221512.1">
    <property type="nucleotide sequence ID" value="NZ_BAAAOS010000058.1"/>
</dbReference>
<keyword evidence="3" id="KW-1185">Reference proteome</keyword>
<evidence type="ECO:0000313" key="3">
    <source>
        <dbReference type="Proteomes" id="UP001500393"/>
    </source>
</evidence>
<organism evidence="2 3">
    <name type="scientific">Kribbella sancticallisti</name>
    <dbReference type="NCBI Taxonomy" id="460087"/>
    <lineage>
        <taxon>Bacteria</taxon>
        <taxon>Bacillati</taxon>
        <taxon>Actinomycetota</taxon>
        <taxon>Actinomycetes</taxon>
        <taxon>Propionibacteriales</taxon>
        <taxon>Kribbellaceae</taxon>
        <taxon>Kribbella</taxon>
    </lineage>
</organism>
<sequence>MNHITDIRTIAIPVTDQDRALDFYVGKLGFEKHMDAPLPQLGGRWIVVAPPGTSTTLALTPASDATPAGTDTGIRLVTPDAAAAHTALTTAGVTTDDLLAWPGIPPMFTFRDPDNNQLYLIEE</sequence>
<dbReference type="Pfam" id="PF00903">
    <property type="entry name" value="Glyoxalase"/>
    <property type="match status" value="1"/>
</dbReference>
<dbReference type="SUPFAM" id="SSF54593">
    <property type="entry name" value="Glyoxalase/Bleomycin resistance protein/Dihydroxybiphenyl dioxygenase"/>
    <property type="match status" value="1"/>
</dbReference>
<proteinExistence type="predicted"/>